<keyword evidence="3" id="KW-1185">Reference proteome</keyword>
<proteinExistence type="predicted"/>
<dbReference type="RefSeq" id="XP_040762238.1">
    <property type="nucleotide sequence ID" value="XM_040911648.1"/>
</dbReference>
<dbReference type="GeneID" id="63828676"/>
<dbReference type="InParanoid" id="A0A165DBQ1"/>
<dbReference type="Proteomes" id="UP000076871">
    <property type="component" value="Unassembled WGS sequence"/>
</dbReference>
<sequence length="524" mass="57186">MDAAVFVPELKNGWKRKFLNNRIVSEHKKSHQADLTRAKVRRSSGRRNELPLQRGGERDYHNTVDASGLVCAGGAQGCSFKATISRRTPVSLATRGTTTAQRRRRALGGPARIQVPGTNGPGKGRQSDAVNGMHTRACVVRVSVTWDGSSRPRAALLMFWRDPPDEWGFLWSALVQTAAGVEAERGGYHSMQMDGRSGRLVLTVQSAAVGIGCSAPALRMNVERFRGRPVELSRWIGLWGQYQTSFRPLAVERRASFSQGVLSKLFPQMAGRPAQFSRFRKWPSSLAGIDNCLPPWISGEHGLTTIRNSGTAKDHLSMTLGNQRADERSVVASSAKHAGWHVPRRDAHGVFFSLPTITERIFADLGERMLRWLTRARGRGGKISFGFEFSQASSEFRRSVLTLLPRTISEARRGVAGARRSSPAINMSLSPAAPNPALQIYSVDTDLMLSCTTEVKLEKPPVADAGKALGAVVKEAAGARGVRTGMAHEVCLPEWHTGQMYGDGWHTLGEGVILAHVRASGRGQ</sequence>
<feature type="region of interest" description="Disordered" evidence="1">
    <location>
        <begin position="29"/>
        <end position="59"/>
    </location>
</feature>
<gene>
    <name evidence="2" type="ORF">LAESUDRAFT_751130</name>
</gene>
<dbReference type="EMBL" id="KV427636">
    <property type="protein sequence ID" value="KZT04498.1"/>
    <property type="molecule type" value="Genomic_DNA"/>
</dbReference>
<organism evidence="2 3">
    <name type="scientific">Laetiporus sulphureus 93-53</name>
    <dbReference type="NCBI Taxonomy" id="1314785"/>
    <lineage>
        <taxon>Eukaryota</taxon>
        <taxon>Fungi</taxon>
        <taxon>Dikarya</taxon>
        <taxon>Basidiomycota</taxon>
        <taxon>Agaricomycotina</taxon>
        <taxon>Agaricomycetes</taxon>
        <taxon>Polyporales</taxon>
        <taxon>Laetiporus</taxon>
    </lineage>
</organism>
<dbReference type="AlphaFoldDB" id="A0A165DBQ1"/>
<evidence type="ECO:0000313" key="3">
    <source>
        <dbReference type="Proteomes" id="UP000076871"/>
    </source>
</evidence>
<reference evidence="2 3" key="1">
    <citation type="journal article" date="2016" name="Mol. Biol. Evol.">
        <title>Comparative Genomics of Early-Diverging Mushroom-Forming Fungi Provides Insights into the Origins of Lignocellulose Decay Capabilities.</title>
        <authorList>
            <person name="Nagy L.G."/>
            <person name="Riley R."/>
            <person name="Tritt A."/>
            <person name="Adam C."/>
            <person name="Daum C."/>
            <person name="Floudas D."/>
            <person name="Sun H."/>
            <person name="Yadav J.S."/>
            <person name="Pangilinan J."/>
            <person name="Larsson K.H."/>
            <person name="Matsuura K."/>
            <person name="Barry K."/>
            <person name="Labutti K."/>
            <person name="Kuo R."/>
            <person name="Ohm R.A."/>
            <person name="Bhattacharya S.S."/>
            <person name="Shirouzu T."/>
            <person name="Yoshinaga Y."/>
            <person name="Martin F.M."/>
            <person name="Grigoriev I.V."/>
            <person name="Hibbett D.S."/>
        </authorList>
    </citation>
    <scope>NUCLEOTIDE SEQUENCE [LARGE SCALE GENOMIC DNA]</scope>
    <source>
        <strain evidence="2 3">93-53</strain>
    </source>
</reference>
<protein>
    <submittedName>
        <fullName evidence="2">Uncharacterized protein</fullName>
    </submittedName>
</protein>
<evidence type="ECO:0000256" key="1">
    <source>
        <dbReference type="SAM" id="MobiDB-lite"/>
    </source>
</evidence>
<name>A0A165DBQ1_9APHY</name>
<accession>A0A165DBQ1</accession>
<evidence type="ECO:0000313" key="2">
    <source>
        <dbReference type="EMBL" id="KZT04498.1"/>
    </source>
</evidence>